<evidence type="ECO:0000313" key="2">
    <source>
        <dbReference type="Proteomes" id="UP000054771"/>
    </source>
</evidence>
<reference evidence="2" key="1">
    <citation type="journal article" date="2016" name="Genome Announc.">
        <title>Draft genome sequences of fungus Aspergillus calidoustus.</title>
        <authorList>
            <person name="Horn F."/>
            <person name="Linde J."/>
            <person name="Mattern D.J."/>
            <person name="Walther G."/>
            <person name="Guthke R."/>
            <person name="Scherlach K."/>
            <person name="Martin K."/>
            <person name="Brakhage A.A."/>
            <person name="Petzke L."/>
            <person name="Valiante V."/>
        </authorList>
    </citation>
    <scope>NUCLEOTIDE SEQUENCE [LARGE SCALE GENOMIC DNA]</scope>
    <source>
        <strain evidence="2">SF006504</strain>
    </source>
</reference>
<name>A0A0U5GBJ6_ASPCI</name>
<accession>A0A0U5GBJ6</accession>
<sequence length="107" mass="12258">MPWNVSIDQFTSNIQNSAQPVFLFLLSSFYVDFAPEIRRFAETHPHLNIYGIARPAFIRPNEHTDLILRLGVCAEAEFVLWRDGNNVVELQRPQLSNLMTVLQAMGV</sequence>
<protein>
    <submittedName>
        <fullName evidence="1">Uncharacterized protein</fullName>
    </submittedName>
</protein>
<organism evidence="1 2">
    <name type="scientific">Aspergillus calidoustus</name>
    <dbReference type="NCBI Taxonomy" id="454130"/>
    <lineage>
        <taxon>Eukaryota</taxon>
        <taxon>Fungi</taxon>
        <taxon>Dikarya</taxon>
        <taxon>Ascomycota</taxon>
        <taxon>Pezizomycotina</taxon>
        <taxon>Eurotiomycetes</taxon>
        <taxon>Eurotiomycetidae</taxon>
        <taxon>Eurotiales</taxon>
        <taxon>Aspergillaceae</taxon>
        <taxon>Aspergillus</taxon>
        <taxon>Aspergillus subgen. Nidulantes</taxon>
    </lineage>
</organism>
<gene>
    <name evidence="1" type="ORF">ASPCAL12345</name>
</gene>
<keyword evidence="2" id="KW-1185">Reference proteome</keyword>
<dbReference type="AlphaFoldDB" id="A0A0U5GBJ6"/>
<dbReference type="OrthoDB" id="4525149at2759"/>
<dbReference type="Proteomes" id="UP000054771">
    <property type="component" value="Unassembled WGS sequence"/>
</dbReference>
<evidence type="ECO:0000313" key="1">
    <source>
        <dbReference type="EMBL" id="CEL09206.1"/>
    </source>
</evidence>
<proteinExistence type="predicted"/>
<dbReference type="EMBL" id="CDMC01000013">
    <property type="protein sequence ID" value="CEL09206.1"/>
    <property type="molecule type" value="Genomic_DNA"/>
</dbReference>